<dbReference type="InterPro" id="IPR051396">
    <property type="entry name" value="Bact_Antivir_Def_Nuclease"/>
</dbReference>
<feature type="domain" description="OLD protein-like TOPRIM" evidence="3">
    <location>
        <begin position="419"/>
        <end position="482"/>
    </location>
</feature>
<comment type="caution">
    <text evidence="4">The sequence shown here is derived from an EMBL/GenBank/DDBJ whole genome shotgun (WGS) entry which is preliminary data.</text>
</comment>
<dbReference type="InterPro" id="IPR034139">
    <property type="entry name" value="TOPRIM_OLD"/>
</dbReference>
<dbReference type="PANTHER" id="PTHR43581:SF4">
    <property type="entry name" value="ATP_GTP PHOSPHATASE"/>
    <property type="match status" value="1"/>
</dbReference>
<evidence type="ECO:0000259" key="3">
    <source>
        <dbReference type="Pfam" id="PF20469"/>
    </source>
</evidence>
<dbReference type="Pfam" id="PF13175">
    <property type="entry name" value="AAA_15"/>
    <property type="match status" value="2"/>
</dbReference>
<dbReference type="SUPFAM" id="SSF52540">
    <property type="entry name" value="P-loop containing nucleoside triphosphate hydrolases"/>
    <property type="match status" value="1"/>
</dbReference>
<feature type="non-terminal residue" evidence="4">
    <location>
        <position position="583"/>
    </location>
</feature>
<feature type="domain" description="Endonuclease GajA/Old nuclease/RecF-like AAA" evidence="2">
    <location>
        <begin position="28"/>
        <end position="88"/>
    </location>
</feature>
<protein>
    <submittedName>
        <fullName evidence="4">DNA replication and repair protein RecF</fullName>
    </submittedName>
</protein>
<dbReference type="InterPro" id="IPR041685">
    <property type="entry name" value="AAA_GajA/Old/RecF-like"/>
</dbReference>
<dbReference type="AlphaFoldDB" id="A0A5J4QC67"/>
<dbReference type="Pfam" id="PF20469">
    <property type="entry name" value="OLD-like_TOPRIM"/>
    <property type="match status" value="1"/>
</dbReference>
<evidence type="ECO:0000256" key="1">
    <source>
        <dbReference type="SAM" id="Coils"/>
    </source>
</evidence>
<evidence type="ECO:0000259" key="2">
    <source>
        <dbReference type="Pfam" id="PF13175"/>
    </source>
</evidence>
<sequence length="583" mass="66036">MGKKSKNNEEVLQTSLVSENPEIQKPRLTKLIIKNYRCIGSTPVEIDLNDIVVLVGANNVGKSSILQAYELVMSQGSKKASLELEDFPNNSIDDNRLPEIELHTIVYDNSPGEKWIANLPNGEKLVKEKWVWKEIGDPIRTGWNVATNEWSAEVPWGAPNVANSRRPEPHRVKAFDPPETQAEAIKRLLIQTLQEKIKNLKTEEGENDYKKLVEQVKELQKKIVTQSQDQIDTINTQLTELISKVFPNYKIDFNAKPEENLDEAIALFKANSQLLMGPQNGYLSTIDKQGSGARRTLLWAAIKFISENNPKSKGNNARPHLLLMDEPEICLHPNAIREACNVLYDLPKSGNWQVMVTSHSPIFIDFSRDNTTIVKVEKLTSGEITGTTVFRPDKVNLGDDDKSNLKLLNLCDPYVAEFFFGEKVIVVEGDTEYTAFNYIKKKRPQEYNDIHIIRARGKATIVSLVKVLNHFGSNYSVLHDSDTPKTIRDGKEIANPAWGNNKNILEAMSAKPEETKTRLVASLPNFEEAYFGKATKEEKPYNALKTLETDDDKFKIVESLLQALINFEHHRPEKCVEWTSIEE</sequence>
<reference evidence="4" key="1">
    <citation type="submission" date="2019-03" db="EMBL/GenBank/DDBJ databases">
        <title>Single cell metagenomics reveals metabolic interactions within the superorganism composed of flagellate Streblomastix strix and complex community of Bacteroidetes bacteria on its surface.</title>
        <authorList>
            <person name="Treitli S.C."/>
            <person name="Kolisko M."/>
            <person name="Husnik F."/>
            <person name="Keeling P."/>
            <person name="Hampl V."/>
        </authorList>
    </citation>
    <scope>NUCLEOTIDE SEQUENCE</scope>
    <source>
        <strain evidence="4">STM</strain>
    </source>
</reference>
<name>A0A5J4QC67_9ZZZZ</name>
<gene>
    <name evidence="4" type="ORF">EZS27_031654</name>
</gene>
<dbReference type="Gene3D" id="3.40.50.300">
    <property type="entry name" value="P-loop containing nucleotide triphosphate hydrolases"/>
    <property type="match status" value="1"/>
</dbReference>
<feature type="domain" description="Endonuclease GajA/Old nuclease/RecF-like AAA" evidence="2">
    <location>
        <begin position="181"/>
        <end position="364"/>
    </location>
</feature>
<dbReference type="InterPro" id="IPR027417">
    <property type="entry name" value="P-loop_NTPase"/>
</dbReference>
<keyword evidence="1" id="KW-0175">Coiled coil</keyword>
<accession>A0A5J4QC67</accession>
<proteinExistence type="predicted"/>
<feature type="coiled-coil region" evidence="1">
    <location>
        <begin position="202"/>
        <end position="229"/>
    </location>
</feature>
<dbReference type="EMBL" id="SNRY01004229">
    <property type="protein sequence ID" value="KAA6318321.1"/>
    <property type="molecule type" value="Genomic_DNA"/>
</dbReference>
<dbReference type="CDD" id="cd01026">
    <property type="entry name" value="TOPRIM_OLD"/>
    <property type="match status" value="1"/>
</dbReference>
<evidence type="ECO:0000313" key="4">
    <source>
        <dbReference type="EMBL" id="KAA6318321.1"/>
    </source>
</evidence>
<organism evidence="4">
    <name type="scientific">termite gut metagenome</name>
    <dbReference type="NCBI Taxonomy" id="433724"/>
    <lineage>
        <taxon>unclassified sequences</taxon>
        <taxon>metagenomes</taxon>
        <taxon>organismal metagenomes</taxon>
    </lineage>
</organism>
<dbReference type="PANTHER" id="PTHR43581">
    <property type="entry name" value="ATP/GTP PHOSPHATASE"/>
    <property type="match status" value="1"/>
</dbReference>